<dbReference type="InterPro" id="IPR035897">
    <property type="entry name" value="Toll_tir_struct_dom_sf"/>
</dbReference>
<dbReference type="InterPro" id="IPR000483">
    <property type="entry name" value="Cys-rich_flank_reg_C"/>
</dbReference>
<sequence length="1145" mass="132197">MELRKLGRVKLEQPQRLSRPATAPIMARQELHILSIVTMVLIQELVAADCSTQSHIPVCSYEVEHHFDTYLTSFAMKISINTTECCTIDLIAILTEEGALHKEPSHTILHVVCEYSIHIRVHVLNNCSQKQNQDTTLCMELDRCSTRIEDIGNIARYVGLRSLMINSGSIQCCRETLEVNKVNDELNDLNIIYIIDGSFEDVFSCGIRFQNVVEFKYTGNISSIPPSITSIFPTLQYLDMSFNMIEFTPNWTWSSEYIFLPEQFGRTPLMQEKYLISKYLDIPNNLYRKGIDLSNNRIHDGSSLHFSGPMHVLRLRSNGLSNLNKNAFVEIENIQYLDLSDNNIKELPTGVFRGQSKLRKLDLSRNKLENLNEADFSELSSLKLLDISSNTIRCIASNTISKLRSLETLNVQNNFLRTISFLPFSGGSILKLKLKYLNVKNNPIEKLPEALFWLPSLQIANFAGSKITLNTFFDDIDKLKILRLIYGSVDFENDNLVNISNMVRKIDLEGCNVTRLKLNLIYENIPRTDVILQLVSYLKLRTILTKFQFILSGNHLICDCTINNIVLIIKHLPTFTHNLFDSWICSWPPEHLGTKVIDIKPEVTYCILDVQHCPLLCTCYQRSTSYDENLSQNIIVDCRDRQLSDLNYILPEGRLELWLDKNNISTIGPFVDLSKVSALNVSQNHIQSISSEVFVGVTKMMALDIRSNQLRYLPESIKNVRIEVVYLSNNDFQCDCHSLWMKQWIITNRNAIKDWSQLYCNTLEEKTAAFVDVKDEDFICVDETHFDSFKHVLIPSLVCTVSGVLFILIAAMTYIYRVEIKVWLFIHFGIHPFDRTHASAIEHVDCTILHSESLTEWVMETLVKKLENDRDSRRTVVVKDCFRDFIPGFSFQENVSRSVYESKRVIFILSKQWIADENEMTVAWNIVKNKLKKNSLNFAIIVVHQTETKSVEDMDIGRFIKARRYIDSSKSLLYEKILYDIPQVSQGSQSVDEHFSNLIPKCNGKPTAFVSYGENDVLFAAREILDPVSECGYQVCFPDRDFQIGAPKQENILQSVNKSRHTIFIMSPNHVSDEWSMFTFRAAQEKSLRLRYNHLIVVVRDMFDFNNEIKDMEMKHYMKNYTYLRHSDKWFKTRLLRSLTAPCSQ</sequence>
<evidence type="ECO:0000256" key="4">
    <source>
        <dbReference type="ARBA" id="ARBA00022692"/>
    </source>
</evidence>
<dbReference type="InterPro" id="IPR032675">
    <property type="entry name" value="LRR_dom_sf"/>
</dbReference>
<dbReference type="Proteomes" id="UP001164746">
    <property type="component" value="Chromosome 15"/>
</dbReference>
<keyword evidence="13" id="KW-1185">Reference proteome</keyword>
<evidence type="ECO:0000256" key="6">
    <source>
        <dbReference type="ARBA" id="ARBA00022737"/>
    </source>
</evidence>
<gene>
    <name evidence="12" type="ORF">MAR_014223</name>
</gene>
<keyword evidence="5" id="KW-0732">Signal</keyword>
<dbReference type="PANTHER" id="PTHR24365:SF541">
    <property type="entry name" value="PROTEIN TOLL-RELATED"/>
    <property type="match status" value="1"/>
</dbReference>
<dbReference type="SMART" id="SM00082">
    <property type="entry name" value="LRRCT"/>
    <property type="match status" value="2"/>
</dbReference>
<comment type="similarity">
    <text evidence="2">Belongs to the Toll-like receptor family.</text>
</comment>
<keyword evidence="10" id="KW-0325">Glycoprotein</keyword>
<evidence type="ECO:0000256" key="10">
    <source>
        <dbReference type="ARBA" id="ARBA00023180"/>
    </source>
</evidence>
<dbReference type="InterPro" id="IPR003591">
    <property type="entry name" value="Leu-rich_rpt_typical-subtyp"/>
</dbReference>
<evidence type="ECO:0000313" key="12">
    <source>
        <dbReference type="EMBL" id="WAR28519.1"/>
    </source>
</evidence>
<protein>
    <submittedName>
        <fullName evidence="12">TOLL-like protein</fullName>
    </submittedName>
</protein>
<evidence type="ECO:0000313" key="13">
    <source>
        <dbReference type="Proteomes" id="UP001164746"/>
    </source>
</evidence>
<name>A0ABY7G5B2_MYAAR</name>
<keyword evidence="6" id="KW-0677">Repeat</keyword>
<keyword evidence="7" id="KW-1133">Transmembrane helix</keyword>
<dbReference type="SMART" id="SM00364">
    <property type="entry name" value="LRR_BAC"/>
    <property type="match status" value="6"/>
</dbReference>
<dbReference type="SMART" id="SM00255">
    <property type="entry name" value="TIR"/>
    <property type="match status" value="1"/>
</dbReference>
<evidence type="ECO:0000256" key="2">
    <source>
        <dbReference type="ARBA" id="ARBA00009634"/>
    </source>
</evidence>
<feature type="domain" description="TIR" evidence="11">
    <location>
        <begin position="1004"/>
        <end position="1139"/>
    </location>
</feature>
<comment type="subcellular location">
    <subcellularLocation>
        <location evidence="1">Membrane</location>
        <topology evidence="1">Single-pass type I membrane protein</topology>
    </subcellularLocation>
</comment>
<dbReference type="Pfam" id="PF13855">
    <property type="entry name" value="LRR_8"/>
    <property type="match status" value="2"/>
</dbReference>
<organism evidence="12 13">
    <name type="scientific">Mya arenaria</name>
    <name type="common">Soft-shell clam</name>
    <dbReference type="NCBI Taxonomy" id="6604"/>
    <lineage>
        <taxon>Eukaryota</taxon>
        <taxon>Metazoa</taxon>
        <taxon>Spiralia</taxon>
        <taxon>Lophotrochozoa</taxon>
        <taxon>Mollusca</taxon>
        <taxon>Bivalvia</taxon>
        <taxon>Autobranchia</taxon>
        <taxon>Heteroconchia</taxon>
        <taxon>Euheterodonta</taxon>
        <taxon>Imparidentia</taxon>
        <taxon>Neoheterodontei</taxon>
        <taxon>Myida</taxon>
        <taxon>Myoidea</taxon>
        <taxon>Myidae</taxon>
        <taxon>Mya</taxon>
    </lineage>
</organism>
<dbReference type="Pfam" id="PF01582">
    <property type="entry name" value="TIR"/>
    <property type="match status" value="2"/>
</dbReference>
<dbReference type="SUPFAM" id="SSF52058">
    <property type="entry name" value="L domain-like"/>
    <property type="match status" value="2"/>
</dbReference>
<dbReference type="PROSITE" id="PS51450">
    <property type="entry name" value="LRR"/>
    <property type="match status" value="4"/>
</dbReference>
<evidence type="ECO:0000256" key="7">
    <source>
        <dbReference type="ARBA" id="ARBA00022989"/>
    </source>
</evidence>
<keyword evidence="8" id="KW-0472">Membrane</keyword>
<evidence type="ECO:0000256" key="9">
    <source>
        <dbReference type="ARBA" id="ARBA00023170"/>
    </source>
</evidence>
<feature type="domain" description="TIR" evidence="11">
    <location>
        <begin position="842"/>
        <end position="995"/>
    </location>
</feature>
<keyword evidence="3" id="KW-0433">Leucine-rich repeat</keyword>
<dbReference type="PROSITE" id="PS50104">
    <property type="entry name" value="TIR"/>
    <property type="match status" value="2"/>
</dbReference>
<dbReference type="SUPFAM" id="SSF52200">
    <property type="entry name" value="Toll/Interleukin receptor TIR domain"/>
    <property type="match status" value="2"/>
</dbReference>
<evidence type="ECO:0000256" key="8">
    <source>
        <dbReference type="ARBA" id="ARBA00023136"/>
    </source>
</evidence>
<keyword evidence="4" id="KW-0812">Transmembrane</keyword>
<proteinExistence type="inferred from homology"/>
<dbReference type="Gene3D" id="3.80.10.10">
    <property type="entry name" value="Ribonuclease Inhibitor"/>
    <property type="match status" value="3"/>
</dbReference>
<reference evidence="12" key="1">
    <citation type="submission" date="2022-11" db="EMBL/GenBank/DDBJ databases">
        <title>Centuries of genome instability and evolution in soft-shell clam transmissible cancer (bioRxiv).</title>
        <authorList>
            <person name="Hart S.F.M."/>
            <person name="Yonemitsu M.A."/>
            <person name="Giersch R.M."/>
            <person name="Beal B.F."/>
            <person name="Arriagada G."/>
            <person name="Davis B.W."/>
            <person name="Ostrander E.A."/>
            <person name="Goff S.P."/>
            <person name="Metzger M.J."/>
        </authorList>
    </citation>
    <scope>NUCLEOTIDE SEQUENCE</scope>
    <source>
        <strain evidence="12">MELC-2E11</strain>
        <tissue evidence="12">Siphon/mantle</tissue>
    </source>
</reference>
<keyword evidence="9" id="KW-0675">Receptor</keyword>
<evidence type="ECO:0000259" key="11">
    <source>
        <dbReference type="PROSITE" id="PS50104"/>
    </source>
</evidence>
<dbReference type="PANTHER" id="PTHR24365">
    <property type="entry name" value="TOLL-LIKE RECEPTOR"/>
    <property type="match status" value="1"/>
</dbReference>
<dbReference type="InterPro" id="IPR001611">
    <property type="entry name" value="Leu-rich_rpt"/>
</dbReference>
<evidence type="ECO:0000256" key="3">
    <source>
        <dbReference type="ARBA" id="ARBA00022614"/>
    </source>
</evidence>
<dbReference type="SMART" id="SM00369">
    <property type="entry name" value="LRR_TYP"/>
    <property type="match status" value="8"/>
</dbReference>
<dbReference type="InterPro" id="IPR000157">
    <property type="entry name" value="TIR_dom"/>
</dbReference>
<evidence type="ECO:0000256" key="1">
    <source>
        <dbReference type="ARBA" id="ARBA00004479"/>
    </source>
</evidence>
<accession>A0ABY7G5B2</accession>
<evidence type="ECO:0000256" key="5">
    <source>
        <dbReference type="ARBA" id="ARBA00022729"/>
    </source>
</evidence>
<dbReference type="Gene3D" id="3.40.50.10140">
    <property type="entry name" value="Toll/interleukin-1 receptor homology (TIR) domain"/>
    <property type="match status" value="2"/>
</dbReference>
<dbReference type="EMBL" id="CP111026">
    <property type="protein sequence ID" value="WAR28519.1"/>
    <property type="molecule type" value="Genomic_DNA"/>
</dbReference>